<keyword evidence="3" id="KW-1185">Reference proteome</keyword>
<evidence type="ECO:0000313" key="3">
    <source>
        <dbReference type="Proteomes" id="UP001331515"/>
    </source>
</evidence>
<protein>
    <submittedName>
        <fullName evidence="2">Uncharacterized protein</fullName>
    </submittedName>
</protein>
<feature type="region of interest" description="Disordered" evidence="1">
    <location>
        <begin position="1"/>
        <end position="22"/>
    </location>
</feature>
<proteinExistence type="predicted"/>
<evidence type="ECO:0000313" key="2">
    <source>
        <dbReference type="EMBL" id="KAK5924803.1"/>
    </source>
</evidence>
<comment type="caution">
    <text evidence="2">The sequence shown here is derived from an EMBL/GenBank/DDBJ whole genome shotgun (WGS) entry which is preliminary data.</text>
</comment>
<organism evidence="2 3">
    <name type="scientific">Champsocephalus gunnari</name>
    <name type="common">Mackerel icefish</name>
    <dbReference type="NCBI Taxonomy" id="52237"/>
    <lineage>
        <taxon>Eukaryota</taxon>
        <taxon>Metazoa</taxon>
        <taxon>Chordata</taxon>
        <taxon>Craniata</taxon>
        <taxon>Vertebrata</taxon>
        <taxon>Euteleostomi</taxon>
        <taxon>Actinopterygii</taxon>
        <taxon>Neopterygii</taxon>
        <taxon>Teleostei</taxon>
        <taxon>Neoteleostei</taxon>
        <taxon>Acanthomorphata</taxon>
        <taxon>Eupercaria</taxon>
        <taxon>Perciformes</taxon>
        <taxon>Notothenioidei</taxon>
        <taxon>Channichthyidae</taxon>
        <taxon>Champsocephalus</taxon>
    </lineage>
</organism>
<evidence type="ECO:0000256" key="1">
    <source>
        <dbReference type="SAM" id="MobiDB-lite"/>
    </source>
</evidence>
<dbReference type="EMBL" id="JAURVH010001520">
    <property type="protein sequence ID" value="KAK5924803.1"/>
    <property type="molecule type" value="Genomic_DNA"/>
</dbReference>
<accession>A0AAN8HR44</accession>
<dbReference type="Proteomes" id="UP001331515">
    <property type="component" value="Unassembled WGS sequence"/>
</dbReference>
<sequence>MEAKKVLHFVPSEDPSSGRSKNGYVFQEMELKEGEQKDCEDDLKDHIYDSQVQISASDPDCPGFGLLNTTRKYVKPMNFHEEVRAHRDLDSFLAQASILLDEKAATLDEVLRRMLTHVVEDGHGDCDVDEVMNSLFTDTTGEELNIHLLAETLQGVMSTSTGIRYQQSWLCILSNVRSLQRRHVCITRLDRPQNWGANCREARYVILILAPPTDEKHQVSRGTR</sequence>
<gene>
    <name evidence="2" type="ORF">CgunFtcFv8_017385</name>
</gene>
<reference evidence="2 3" key="1">
    <citation type="journal article" date="2023" name="Mol. Biol. Evol.">
        <title>Genomics of Secondarily Temperate Adaptation in the Only Non-Antarctic Icefish.</title>
        <authorList>
            <person name="Rivera-Colon A.G."/>
            <person name="Rayamajhi N."/>
            <person name="Minhas B.F."/>
            <person name="Madrigal G."/>
            <person name="Bilyk K.T."/>
            <person name="Yoon V."/>
            <person name="Hune M."/>
            <person name="Gregory S."/>
            <person name="Cheng C.H.C."/>
            <person name="Catchen J.M."/>
        </authorList>
    </citation>
    <scope>NUCLEOTIDE SEQUENCE [LARGE SCALE GENOMIC DNA]</scope>
    <source>
        <tissue evidence="2">White muscle</tissue>
    </source>
</reference>
<dbReference type="SUPFAM" id="SSF55804">
    <property type="entry name" value="Phoshotransferase/anion transport protein"/>
    <property type="match status" value="1"/>
</dbReference>
<dbReference type="AlphaFoldDB" id="A0AAN8HR44"/>
<name>A0AAN8HR44_CHAGU</name>
<dbReference type="InterPro" id="IPR016152">
    <property type="entry name" value="PTrfase/Anion_transptr"/>
</dbReference>